<keyword evidence="7" id="KW-1185">Reference proteome</keyword>
<evidence type="ECO:0000259" key="5">
    <source>
        <dbReference type="PROSITE" id="PS50850"/>
    </source>
</evidence>
<dbReference type="Pfam" id="PF07690">
    <property type="entry name" value="MFS_1"/>
    <property type="match status" value="1"/>
</dbReference>
<keyword evidence="3 4" id="KW-0472">Membrane</keyword>
<feature type="transmembrane region" description="Helical" evidence="4">
    <location>
        <begin position="370"/>
        <end position="391"/>
    </location>
</feature>
<dbReference type="STRING" id="690879.TSACC_21492"/>
<protein>
    <submittedName>
        <fullName evidence="6">Na+/melibiose symporter</fullName>
    </submittedName>
</protein>
<dbReference type="InterPro" id="IPR011701">
    <property type="entry name" value="MFS"/>
</dbReference>
<dbReference type="EMBL" id="BDCO01000002">
    <property type="protein sequence ID" value="GAT33086.1"/>
    <property type="molecule type" value="Genomic_DNA"/>
</dbReference>
<feature type="transmembrane region" description="Helical" evidence="4">
    <location>
        <begin position="411"/>
        <end position="429"/>
    </location>
</feature>
<organism evidence="6 7">
    <name type="scientific">Terrimicrobium sacchariphilum</name>
    <dbReference type="NCBI Taxonomy" id="690879"/>
    <lineage>
        <taxon>Bacteria</taxon>
        <taxon>Pseudomonadati</taxon>
        <taxon>Verrucomicrobiota</taxon>
        <taxon>Terrimicrobiia</taxon>
        <taxon>Terrimicrobiales</taxon>
        <taxon>Terrimicrobiaceae</taxon>
        <taxon>Terrimicrobium</taxon>
    </lineage>
</organism>
<dbReference type="GO" id="GO:0022857">
    <property type="term" value="F:transmembrane transporter activity"/>
    <property type="evidence" value="ECO:0007669"/>
    <property type="project" value="InterPro"/>
</dbReference>
<gene>
    <name evidence="6" type="ORF">TSACC_21492</name>
</gene>
<feature type="transmembrane region" description="Helical" evidence="4">
    <location>
        <begin position="166"/>
        <end position="183"/>
    </location>
</feature>
<evidence type="ECO:0000256" key="4">
    <source>
        <dbReference type="SAM" id="Phobius"/>
    </source>
</evidence>
<dbReference type="PANTHER" id="PTHR23526:SF2">
    <property type="entry name" value="MAJOR FACILITATOR SUPERFAMILY (MFS) PROFILE DOMAIN-CONTAINING PROTEIN"/>
    <property type="match status" value="1"/>
</dbReference>
<comment type="caution">
    <text evidence="6">The sequence shown here is derived from an EMBL/GenBank/DDBJ whole genome shotgun (WGS) entry which is preliminary data.</text>
</comment>
<keyword evidence="1 4" id="KW-0812">Transmembrane</keyword>
<dbReference type="Gene3D" id="1.20.1250.20">
    <property type="entry name" value="MFS general substrate transporter like domains"/>
    <property type="match status" value="2"/>
</dbReference>
<sequence length="459" mass="50590">MNVEQPASANDPGSGQKHGGGFLSSPGPVSAHWFQLFNAFSFQIVLGAPVIVFAKSLGASSTVLGIIASFTPLMTVFQLPAAQHLDRYGYRQFVLAGWGARTFFIFLMAFVPLLVFLDGTSKIVVLMAALFFFNLLRGISSAAWMPWITEIVPEPVRGRFLSVDQLFMYVGALLSLIASAVLMAGKVDPWEYCLVFLLSAFSATASLFVLRRIPEVPPSEKKSRNSQKVPWRAMLSYPPFRELIIFNLLFMSVVGSLGVFTVEYLREVGHFDVSSVMYISAFSFVGALIALPFSGKIVDQTGSKPLMRFATAMFSAVIFLWFLAAASVVPTSMSLIATLNVFSGIASANFNLANARITMATMPEMGRNHFFALFTVITSLGLGAAPVMWGLTLDMIGTYEAVTGVFHWKRHSIYFLALLVINIVAFLYIPRLHESPGSEGRESLSIYRRLKSLTQFRHR</sequence>
<evidence type="ECO:0000256" key="1">
    <source>
        <dbReference type="ARBA" id="ARBA00022692"/>
    </source>
</evidence>
<dbReference type="InterPro" id="IPR020846">
    <property type="entry name" value="MFS_dom"/>
</dbReference>
<dbReference type="InterPro" id="IPR036259">
    <property type="entry name" value="MFS_trans_sf"/>
</dbReference>
<keyword evidence="2 4" id="KW-1133">Transmembrane helix</keyword>
<feature type="transmembrane region" description="Helical" evidence="4">
    <location>
        <begin position="60"/>
        <end position="81"/>
    </location>
</feature>
<dbReference type="PANTHER" id="PTHR23526">
    <property type="entry name" value="INTEGRAL MEMBRANE TRANSPORT PROTEIN-RELATED"/>
    <property type="match status" value="1"/>
</dbReference>
<dbReference type="OrthoDB" id="182311at2"/>
<dbReference type="InParanoid" id="A0A146G8Z4"/>
<name>A0A146G8Z4_TERSA</name>
<feature type="transmembrane region" description="Helical" evidence="4">
    <location>
        <begin position="276"/>
        <end position="294"/>
    </location>
</feature>
<evidence type="ECO:0000256" key="3">
    <source>
        <dbReference type="ARBA" id="ARBA00023136"/>
    </source>
</evidence>
<evidence type="ECO:0000313" key="7">
    <source>
        <dbReference type="Proteomes" id="UP000076023"/>
    </source>
</evidence>
<dbReference type="SUPFAM" id="SSF103473">
    <property type="entry name" value="MFS general substrate transporter"/>
    <property type="match status" value="1"/>
</dbReference>
<reference evidence="7" key="1">
    <citation type="journal article" date="2017" name="Genome Announc.">
        <title>Draft Genome Sequence of Terrimicrobium sacchariphilum NM-5T, a Facultative Anaerobic Soil Bacterium of the Class Spartobacteria.</title>
        <authorList>
            <person name="Qiu Y.L."/>
            <person name="Tourlousse D.M."/>
            <person name="Matsuura N."/>
            <person name="Ohashi A."/>
            <person name="Sekiguchi Y."/>
        </authorList>
    </citation>
    <scope>NUCLEOTIDE SEQUENCE [LARGE SCALE GENOMIC DNA]</scope>
    <source>
        <strain evidence="7">NM-5</strain>
    </source>
</reference>
<feature type="transmembrane region" description="Helical" evidence="4">
    <location>
        <begin position="123"/>
        <end position="145"/>
    </location>
</feature>
<feature type="transmembrane region" description="Helical" evidence="4">
    <location>
        <begin position="93"/>
        <end position="117"/>
    </location>
</feature>
<feature type="transmembrane region" description="Helical" evidence="4">
    <location>
        <begin position="332"/>
        <end position="350"/>
    </location>
</feature>
<dbReference type="RefSeq" id="WP_075078860.1">
    <property type="nucleotide sequence ID" value="NZ_BDCO01000002.1"/>
</dbReference>
<feature type="domain" description="Major facilitator superfamily (MFS) profile" evidence="5">
    <location>
        <begin position="27"/>
        <end position="437"/>
    </location>
</feature>
<dbReference type="AlphaFoldDB" id="A0A146G8Z4"/>
<feature type="transmembrane region" description="Helical" evidence="4">
    <location>
        <begin position="306"/>
        <end position="326"/>
    </location>
</feature>
<proteinExistence type="predicted"/>
<feature type="transmembrane region" description="Helical" evidence="4">
    <location>
        <begin position="243"/>
        <end position="264"/>
    </location>
</feature>
<dbReference type="Proteomes" id="UP000076023">
    <property type="component" value="Unassembled WGS sequence"/>
</dbReference>
<accession>A0A146G8Z4</accession>
<evidence type="ECO:0000256" key="2">
    <source>
        <dbReference type="ARBA" id="ARBA00022989"/>
    </source>
</evidence>
<evidence type="ECO:0000313" key="6">
    <source>
        <dbReference type="EMBL" id="GAT33086.1"/>
    </source>
</evidence>
<feature type="transmembrane region" description="Helical" evidence="4">
    <location>
        <begin position="33"/>
        <end position="54"/>
    </location>
</feature>
<dbReference type="PROSITE" id="PS50850">
    <property type="entry name" value="MFS"/>
    <property type="match status" value="1"/>
</dbReference>
<dbReference type="InterPro" id="IPR052528">
    <property type="entry name" value="Sugar_transport-like"/>
</dbReference>